<accession>A0A4S4DE01</accession>
<gene>
    <name evidence="1" type="ORF">TEA_003448</name>
</gene>
<dbReference type="Gene3D" id="2.120.10.80">
    <property type="entry name" value="Kelch-type beta propeller"/>
    <property type="match status" value="1"/>
</dbReference>
<protein>
    <recommendedName>
        <fullName evidence="3">F-box associated domain-containing protein</fullName>
    </recommendedName>
</protein>
<dbReference type="InterPro" id="IPR012871">
    <property type="entry name" value="DUF1668_ORYSA"/>
</dbReference>
<dbReference type="Pfam" id="PF07893">
    <property type="entry name" value="DUF1668"/>
    <property type="match status" value="1"/>
</dbReference>
<evidence type="ECO:0000313" key="1">
    <source>
        <dbReference type="EMBL" id="THG00898.1"/>
    </source>
</evidence>
<sequence length="371" mass="42788">MSTRERERERDQYWYVWMENQLCCLNITQLGKGSCSRPEFQTMFDNSDGVLDLPIKMGCISVGSKLYMIGGEREKWITPDDDDDDGYKLAITEIDFLPNLDVYALDFDCRGCASIRACKNGGDDDIPRMLVPKFSPLVINLDEKIYVLARRPSCKYDKPLELPVFEVFDPLLESWRALPHPPWTDPAQFKIGSDYMHHHFVWAHKIVCCTIAGFYIFDTRMEKWEFTEKRLSPIPMISCAAAEFNGFLVAMPWDLQQLSIYQLDSDGIPKSYRVLHELYSVFNPPFVRYHFQGFLTHLGDDVDGGGHKMCLLYAGVDHCNTWYARVAIFRVILSCNDAGDLYPHAYLETVEVYDLEKFDGLSCWIDSAFVT</sequence>
<dbReference type="InterPro" id="IPR015915">
    <property type="entry name" value="Kelch-typ_b-propeller"/>
</dbReference>
<comment type="caution">
    <text evidence="1">The sequence shown here is derived from an EMBL/GenBank/DDBJ whole genome shotgun (WGS) entry which is preliminary data.</text>
</comment>
<proteinExistence type="predicted"/>
<dbReference type="EMBL" id="SDRB02011562">
    <property type="protein sequence ID" value="THG00898.1"/>
    <property type="molecule type" value="Genomic_DNA"/>
</dbReference>
<dbReference type="SUPFAM" id="SSF117281">
    <property type="entry name" value="Kelch motif"/>
    <property type="match status" value="1"/>
</dbReference>
<evidence type="ECO:0008006" key="3">
    <source>
        <dbReference type="Google" id="ProtNLM"/>
    </source>
</evidence>
<dbReference type="AlphaFoldDB" id="A0A4S4DE01"/>
<organism evidence="1 2">
    <name type="scientific">Camellia sinensis var. sinensis</name>
    <name type="common">China tea</name>
    <dbReference type="NCBI Taxonomy" id="542762"/>
    <lineage>
        <taxon>Eukaryota</taxon>
        <taxon>Viridiplantae</taxon>
        <taxon>Streptophyta</taxon>
        <taxon>Embryophyta</taxon>
        <taxon>Tracheophyta</taxon>
        <taxon>Spermatophyta</taxon>
        <taxon>Magnoliopsida</taxon>
        <taxon>eudicotyledons</taxon>
        <taxon>Gunneridae</taxon>
        <taxon>Pentapetalae</taxon>
        <taxon>asterids</taxon>
        <taxon>Ericales</taxon>
        <taxon>Theaceae</taxon>
        <taxon>Camellia</taxon>
    </lineage>
</organism>
<keyword evidence="2" id="KW-1185">Reference proteome</keyword>
<dbReference type="Proteomes" id="UP000306102">
    <property type="component" value="Unassembled WGS sequence"/>
</dbReference>
<reference evidence="1 2" key="1">
    <citation type="journal article" date="2018" name="Proc. Natl. Acad. Sci. U.S.A.">
        <title>Draft genome sequence of Camellia sinensis var. sinensis provides insights into the evolution of the tea genome and tea quality.</title>
        <authorList>
            <person name="Wei C."/>
            <person name="Yang H."/>
            <person name="Wang S."/>
            <person name="Zhao J."/>
            <person name="Liu C."/>
            <person name="Gao L."/>
            <person name="Xia E."/>
            <person name="Lu Y."/>
            <person name="Tai Y."/>
            <person name="She G."/>
            <person name="Sun J."/>
            <person name="Cao H."/>
            <person name="Tong W."/>
            <person name="Gao Q."/>
            <person name="Li Y."/>
            <person name="Deng W."/>
            <person name="Jiang X."/>
            <person name="Wang W."/>
            <person name="Chen Q."/>
            <person name="Zhang S."/>
            <person name="Li H."/>
            <person name="Wu J."/>
            <person name="Wang P."/>
            <person name="Li P."/>
            <person name="Shi C."/>
            <person name="Zheng F."/>
            <person name="Jian J."/>
            <person name="Huang B."/>
            <person name="Shan D."/>
            <person name="Shi M."/>
            <person name="Fang C."/>
            <person name="Yue Y."/>
            <person name="Li F."/>
            <person name="Li D."/>
            <person name="Wei S."/>
            <person name="Han B."/>
            <person name="Jiang C."/>
            <person name="Yin Y."/>
            <person name="Xia T."/>
            <person name="Zhang Z."/>
            <person name="Bennetzen J.L."/>
            <person name="Zhao S."/>
            <person name="Wan X."/>
        </authorList>
    </citation>
    <scope>NUCLEOTIDE SEQUENCE [LARGE SCALE GENOMIC DNA]</scope>
    <source>
        <strain evidence="2">cv. Shuchazao</strain>
        <tissue evidence="1">Leaf</tissue>
    </source>
</reference>
<name>A0A4S4DE01_CAMSN</name>
<evidence type="ECO:0000313" key="2">
    <source>
        <dbReference type="Proteomes" id="UP000306102"/>
    </source>
</evidence>